<keyword evidence="4" id="KW-0862">Zinc</keyword>
<accession>A0A6A4S037</accession>
<dbReference type="InterPro" id="IPR036236">
    <property type="entry name" value="Znf_C2H2_sf"/>
</dbReference>
<dbReference type="PROSITE" id="PS50157">
    <property type="entry name" value="ZINC_FINGER_C2H2_2"/>
    <property type="match status" value="1"/>
</dbReference>
<evidence type="ECO:0000256" key="1">
    <source>
        <dbReference type="ARBA" id="ARBA00022723"/>
    </source>
</evidence>
<reference evidence="8 9" key="1">
    <citation type="submission" date="2019-06" db="EMBL/GenBank/DDBJ databases">
        <title>Draft genomes of female and male turbot (Scophthalmus maximus).</title>
        <authorList>
            <person name="Xu H."/>
            <person name="Xu X.-W."/>
            <person name="Shao C."/>
            <person name="Chen S."/>
        </authorList>
    </citation>
    <scope>NUCLEOTIDE SEQUENCE [LARGE SCALE GENOMIC DNA]</scope>
    <source>
        <strain evidence="8">Ysfricsl-2016a</strain>
        <tissue evidence="8">Blood</tissue>
    </source>
</reference>
<dbReference type="PANTHER" id="PTHR24379">
    <property type="entry name" value="KRAB AND ZINC FINGER DOMAIN-CONTAINING"/>
    <property type="match status" value="1"/>
</dbReference>
<evidence type="ECO:0000256" key="4">
    <source>
        <dbReference type="ARBA" id="ARBA00022833"/>
    </source>
</evidence>
<dbReference type="SUPFAM" id="SSF57667">
    <property type="entry name" value="beta-beta-alpha zinc fingers"/>
    <property type="match status" value="1"/>
</dbReference>
<keyword evidence="3 5" id="KW-0863">Zinc-finger</keyword>
<feature type="compositionally biased region" description="Basic residues" evidence="6">
    <location>
        <begin position="97"/>
        <end position="106"/>
    </location>
</feature>
<proteinExistence type="predicted"/>
<feature type="domain" description="C2H2-type" evidence="7">
    <location>
        <begin position="164"/>
        <end position="191"/>
    </location>
</feature>
<keyword evidence="2" id="KW-0677">Repeat</keyword>
<evidence type="ECO:0000256" key="2">
    <source>
        <dbReference type="ARBA" id="ARBA00022737"/>
    </source>
</evidence>
<dbReference type="InterPro" id="IPR013087">
    <property type="entry name" value="Znf_C2H2_type"/>
</dbReference>
<evidence type="ECO:0000313" key="9">
    <source>
        <dbReference type="Proteomes" id="UP000438429"/>
    </source>
</evidence>
<sequence length="325" mass="35952">MNQITVVRIDDSHIAEEQCHDAADVYEVEYSVPAVEEEEDGVYVIEYSNPEEEGESYQFTMSVDRSLPAKKAVRENARAPSTAASKASAASRPRREATKKKKRKMKTAAGGPVTNKSVLQRGDSGEGRLACALCPPPGRLFRRASGLAVHLRTMHVTEEKKKSFFCPHCKQTLRNQIELDTHTRRHAKQLAVYTCLLCPAAAGSGTETATATTTGYKGTKMGLRAHLLKQHPGVVPRCDVCNRGFNTITSYLKDQFRHVGVSPYYCAECQIYEMTERGLNVHIINDDKRKKRRLQTPPPQTENNNPPMLGVSASVDNSATDDSDA</sequence>
<feature type="region of interest" description="Disordered" evidence="6">
    <location>
        <begin position="286"/>
        <end position="325"/>
    </location>
</feature>
<dbReference type="PROSITE" id="PS00028">
    <property type="entry name" value="ZINC_FINGER_C2H2_1"/>
    <property type="match status" value="1"/>
</dbReference>
<dbReference type="AlphaFoldDB" id="A0A6A4S037"/>
<feature type="region of interest" description="Disordered" evidence="6">
    <location>
        <begin position="72"/>
        <end position="121"/>
    </location>
</feature>
<evidence type="ECO:0000313" key="8">
    <source>
        <dbReference type="EMBL" id="KAF0028566.1"/>
    </source>
</evidence>
<dbReference type="Proteomes" id="UP000438429">
    <property type="component" value="Unassembled WGS sequence"/>
</dbReference>
<evidence type="ECO:0000259" key="7">
    <source>
        <dbReference type="PROSITE" id="PS50157"/>
    </source>
</evidence>
<dbReference type="GO" id="GO:0008270">
    <property type="term" value="F:zinc ion binding"/>
    <property type="evidence" value="ECO:0007669"/>
    <property type="project" value="UniProtKB-KW"/>
</dbReference>
<organism evidence="8 9">
    <name type="scientific">Scophthalmus maximus</name>
    <name type="common">Turbot</name>
    <name type="synonym">Psetta maxima</name>
    <dbReference type="NCBI Taxonomy" id="52904"/>
    <lineage>
        <taxon>Eukaryota</taxon>
        <taxon>Metazoa</taxon>
        <taxon>Chordata</taxon>
        <taxon>Craniata</taxon>
        <taxon>Vertebrata</taxon>
        <taxon>Euteleostomi</taxon>
        <taxon>Actinopterygii</taxon>
        <taxon>Neopterygii</taxon>
        <taxon>Teleostei</taxon>
        <taxon>Neoteleostei</taxon>
        <taxon>Acanthomorphata</taxon>
        <taxon>Carangaria</taxon>
        <taxon>Pleuronectiformes</taxon>
        <taxon>Pleuronectoidei</taxon>
        <taxon>Scophthalmidae</taxon>
        <taxon>Scophthalmus</taxon>
    </lineage>
</organism>
<dbReference type="Gene3D" id="3.30.160.60">
    <property type="entry name" value="Classic Zinc Finger"/>
    <property type="match status" value="1"/>
</dbReference>
<keyword evidence="1" id="KW-0479">Metal-binding</keyword>
<name>A0A6A4S037_SCOMX</name>
<dbReference type="EMBL" id="VEVO01000017">
    <property type="protein sequence ID" value="KAF0028566.1"/>
    <property type="molecule type" value="Genomic_DNA"/>
</dbReference>
<evidence type="ECO:0000256" key="6">
    <source>
        <dbReference type="SAM" id="MobiDB-lite"/>
    </source>
</evidence>
<dbReference type="SMART" id="SM00355">
    <property type="entry name" value="ZnF_C2H2"/>
    <property type="match status" value="3"/>
</dbReference>
<feature type="compositionally biased region" description="Low complexity" evidence="6">
    <location>
        <begin position="78"/>
        <end position="91"/>
    </location>
</feature>
<dbReference type="PANTHER" id="PTHR24379:SF121">
    <property type="entry name" value="C2H2-TYPE DOMAIN-CONTAINING PROTEIN"/>
    <property type="match status" value="1"/>
</dbReference>
<evidence type="ECO:0000256" key="3">
    <source>
        <dbReference type="ARBA" id="ARBA00022771"/>
    </source>
</evidence>
<protein>
    <recommendedName>
        <fullName evidence="7">C2H2-type domain-containing protein</fullName>
    </recommendedName>
</protein>
<comment type="caution">
    <text evidence="8">The sequence shown here is derived from an EMBL/GenBank/DDBJ whole genome shotgun (WGS) entry which is preliminary data.</text>
</comment>
<evidence type="ECO:0000256" key="5">
    <source>
        <dbReference type="PROSITE-ProRule" id="PRU00042"/>
    </source>
</evidence>
<gene>
    <name evidence="8" type="ORF">F2P81_019653</name>
</gene>